<proteinExistence type="inferred from homology"/>
<dbReference type="FunFam" id="3.40.50.620:FF:000003">
    <property type="entry name" value="Leucine--tRNA ligase"/>
    <property type="match status" value="1"/>
</dbReference>
<name>A0A1F5VYS0_9BACT</name>
<evidence type="ECO:0000256" key="9">
    <source>
        <dbReference type="HAMAP-Rule" id="MF_00049"/>
    </source>
</evidence>
<dbReference type="PANTHER" id="PTHR43740:SF2">
    <property type="entry name" value="LEUCINE--TRNA LIGASE, MITOCHONDRIAL"/>
    <property type="match status" value="1"/>
</dbReference>
<evidence type="ECO:0000256" key="3">
    <source>
        <dbReference type="ARBA" id="ARBA00022598"/>
    </source>
</evidence>
<dbReference type="InterPro" id="IPR002300">
    <property type="entry name" value="aa-tRNA-synth_Ia"/>
</dbReference>
<evidence type="ECO:0000256" key="8">
    <source>
        <dbReference type="ARBA" id="ARBA00047469"/>
    </source>
</evidence>
<evidence type="ECO:0000256" key="6">
    <source>
        <dbReference type="ARBA" id="ARBA00022917"/>
    </source>
</evidence>
<dbReference type="FunFam" id="1.10.730.10:FF:000002">
    <property type="entry name" value="Leucine--tRNA ligase"/>
    <property type="match status" value="1"/>
</dbReference>
<evidence type="ECO:0000313" key="16">
    <source>
        <dbReference type="Proteomes" id="UP000178943"/>
    </source>
</evidence>
<dbReference type="SUPFAM" id="SSF52374">
    <property type="entry name" value="Nucleotidylyl transferase"/>
    <property type="match status" value="1"/>
</dbReference>
<dbReference type="Gene3D" id="1.10.730.10">
    <property type="entry name" value="Isoleucyl-tRNA Synthetase, Domain 1"/>
    <property type="match status" value="1"/>
</dbReference>
<evidence type="ECO:0000259" key="12">
    <source>
        <dbReference type="Pfam" id="PF08264"/>
    </source>
</evidence>
<protein>
    <recommendedName>
        <fullName evidence="9">Leucine--tRNA ligase</fullName>
        <ecNumber evidence="9">6.1.1.4</ecNumber>
    </recommendedName>
    <alternativeName>
        <fullName evidence="9">Leucyl-tRNA synthetase</fullName>
        <shortName evidence="9">LeuRS</shortName>
    </alternativeName>
</protein>
<comment type="caution">
    <text evidence="15">The sequence shown here is derived from an EMBL/GenBank/DDBJ whole genome shotgun (WGS) entry which is preliminary data.</text>
</comment>
<dbReference type="Pfam" id="PF13603">
    <property type="entry name" value="tRNA-synt_1_2"/>
    <property type="match status" value="1"/>
</dbReference>
<dbReference type="Pfam" id="PF09334">
    <property type="entry name" value="tRNA-synt_1g"/>
    <property type="match status" value="1"/>
</dbReference>
<keyword evidence="6 9" id="KW-0648">Protein biosynthesis</keyword>
<evidence type="ECO:0000256" key="2">
    <source>
        <dbReference type="ARBA" id="ARBA00022490"/>
    </source>
</evidence>
<evidence type="ECO:0000256" key="10">
    <source>
        <dbReference type="RuleBase" id="RU363035"/>
    </source>
</evidence>
<organism evidence="15 16">
    <name type="scientific">Candidatus Fischerbacteria bacterium RBG_13_37_8</name>
    <dbReference type="NCBI Taxonomy" id="1817863"/>
    <lineage>
        <taxon>Bacteria</taxon>
        <taxon>Candidatus Fischeribacteriota</taxon>
    </lineage>
</organism>
<dbReference type="Gene3D" id="3.10.20.590">
    <property type="match status" value="1"/>
</dbReference>
<dbReference type="EMBL" id="MFGW01000010">
    <property type="protein sequence ID" value="OGF68201.1"/>
    <property type="molecule type" value="Genomic_DNA"/>
</dbReference>
<dbReference type="GO" id="GO:0006429">
    <property type="term" value="P:leucyl-tRNA aminoacylation"/>
    <property type="evidence" value="ECO:0007669"/>
    <property type="project" value="UniProtKB-UniRule"/>
</dbReference>
<feature type="domain" description="Aminoacyl-tRNA synthetase class Ia" evidence="11">
    <location>
        <begin position="419"/>
        <end position="619"/>
    </location>
</feature>
<evidence type="ECO:0000256" key="1">
    <source>
        <dbReference type="ARBA" id="ARBA00005594"/>
    </source>
</evidence>
<dbReference type="SUPFAM" id="SSF47323">
    <property type="entry name" value="Anticodon-binding domain of a subclass of class I aminoacyl-tRNA synthetases"/>
    <property type="match status" value="1"/>
</dbReference>
<comment type="catalytic activity">
    <reaction evidence="8 9">
        <text>tRNA(Leu) + L-leucine + ATP = L-leucyl-tRNA(Leu) + AMP + diphosphate</text>
        <dbReference type="Rhea" id="RHEA:11688"/>
        <dbReference type="Rhea" id="RHEA-COMP:9613"/>
        <dbReference type="Rhea" id="RHEA-COMP:9622"/>
        <dbReference type="ChEBI" id="CHEBI:30616"/>
        <dbReference type="ChEBI" id="CHEBI:33019"/>
        <dbReference type="ChEBI" id="CHEBI:57427"/>
        <dbReference type="ChEBI" id="CHEBI:78442"/>
        <dbReference type="ChEBI" id="CHEBI:78494"/>
        <dbReference type="ChEBI" id="CHEBI:456215"/>
        <dbReference type="EC" id="6.1.1.4"/>
    </reaction>
</comment>
<keyword evidence="4 9" id="KW-0547">Nucleotide-binding</keyword>
<dbReference type="FunFam" id="3.40.50.620:FF:000100">
    <property type="entry name" value="probable leucine--tRNA ligase, mitochondrial"/>
    <property type="match status" value="1"/>
</dbReference>
<keyword evidence="5 9" id="KW-0067">ATP-binding</keyword>
<feature type="domain" description="Methionyl/Valyl/Leucyl/Isoleucyl-tRNA synthetase anticodon-binding" evidence="12">
    <location>
        <begin position="662"/>
        <end position="791"/>
    </location>
</feature>
<dbReference type="CDD" id="cd00812">
    <property type="entry name" value="LeuRS_core"/>
    <property type="match status" value="1"/>
</dbReference>
<evidence type="ECO:0000259" key="14">
    <source>
        <dbReference type="Pfam" id="PF13603"/>
    </source>
</evidence>
<dbReference type="GO" id="GO:0002161">
    <property type="term" value="F:aminoacyl-tRNA deacylase activity"/>
    <property type="evidence" value="ECO:0007669"/>
    <property type="project" value="InterPro"/>
</dbReference>
<feature type="short sequence motif" description="'KMSKS' region" evidence="9">
    <location>
        <begin position="580"/>
        <end position="584"/>
    </location>
</feature>
<evidence type="ECO:0000259" key="13">
    <source>
        <dbReference type="Pfam" id="PF09334"/>
    </source>
</evidence>
<keyword evidence="7 9" id="KW-0030">Aminoacyl-tRNA synthetase</keyword>
<feature type="domain" description="Methionyl/Leucyl tRNA synthetase" evidence="13">
    <location>
        <begin position="39"/>
        <end position="179"/>
    </location>
</feature>
<keyword evidence="3 9" id="KW-0436">Ligase</keyword>
<dbReference type="InterPro" id="IPR014729">
    <property type="entry name" value="Rossmann-like_a/b/a_fold"/>
</dbReference>
<sequence length="827" mass="95902">MEYDFKEIEDKWQKKWQADRIYEVTEDASKKKYYCLEMLPYPSGKIHMGHVRNYSIGDVISRFKKMTGYNVLHPIGWDALGLPAENAAIEHGIHPAQWTWTNIDTMNKQLHRLGFSYCWEREIATCSPEYYRWNQWIFLKMYEKGLAYKQKSLVNWCPKCKTVLANEQVEDGSCWRCSTTVSVSKLEQWFFKITDYAERLLNDMNQLTKWPEKVLIMQKNWIGKSSGSTVIFQVENSPHRIEIFTTRIDTIFGATFLIIAPEHPLVNEFISIEPDYEVLKQKVDELRLQAWKNRYTEEYDKEGLFLRRYAINPFNQEKIPIWVGNFVLMEYGTGAIMAVPAHDQRDFEFAQKYNLFIKTVIKPSPQEDTTIADNNAFTDYGILINSNEFSNLASHEAIDRMNHHAQINGFGSHTISYKLKDWGISRQRYWGTPIPILYCDACGIVPVPEKDLPVVLPENVTFTGTGPSPLEQAEEFITATCPKCGNKAKRETDTMDTFVDSSWYFLRYISPHYSNGPFEKSKVSYWMPVDIYIGGIEHAIMHLIYFRFFAKVMVDLGLIDHVEPAPFLLTQGMVIKDGAKMSKSLGNVVDPEELVNTYGADSLRLWMLFAAPPEKDMEWGDKGIEGCYKFLLRIWRIIIPHLDNLKKAPADYDVTSLSIHEKELVKKLHQTIERVTKDINERLHFNTAISSLMELLNTMSYCLHEGIQSPSFWSVMKEVCNKYLIMLSVFAPHIAEELWELMANEGLIFHQEWITYNPDLAKEDIIPIAIQINGKFRTTIDVPSGSTEEVIKNTAIENTVISRHLGDKNIRKIIYVHQKLMNFIIDK</sequence>
<dbReference type="STRING" id="1817863.A2Y62_05440"/>
<dbReference type="PROSITE" id="PS00178">
    <property type="entry name" value="AA_TRNA_LIGASE_I"/>
    <property type="match status" value="1"/>
</dbReference>
<dbReference type="AlphaFoldDB" id="A0A1F5VYS0"/>
<dbReference type="SUPFAM" id="SSF50677">
    <property type="entry name" value="ValRS/IleRS/LeuRS editing domain"/>
    <property type="match status" value="1"/>
</dbReference>
<feature type="domain" description="Leucyl-tRNA synthetase editing" evidence="14">
    <location>
        <begin position="219"/>
        <end position="405"/>
    </location>
</feature>
<dbReference type="InterPro" id="IPR009080">
    <property type="entry name" value="tRNAsynth_Ia_anticodon-bd"/>
</dbReference>
<dbReference type="InterPro" id="IPR009008">
    <property type="entry name" value="Val/Leu/Ile-tRNA-synth_edit"/>
</dbReference>
<reference evidence="15 16" key="1">
    <citation type="journal article" date="2016" name="Nat. Commun.">
        <title>Thousands of microbial genomes shed light on interconnected biogeochemical processes in an aquifer system.</title>
        <authorList>
            <person name="Anantharaman K."/>
            <person name="Brown C.T."/>
            <person name="Hug L.A."/>
            <person name="Sharon I."/>
            <person name="Castelle C.J."/>
            <person name="Probst A.J."/>
            <person name="Thomas B.C."/>
            <person name="Singh A."/>
            <person name="Wilkins M.J."/>
            <person name="Karaoz U."/>
            <person name="Brodie E.L."/>
            <person name="Williams K.H."/>
            <person name="Hubbard S.S."/>
            <person name="Banfield J.F."/>
        </authorList>
    </citation>
    <scope>NUCLEOTIDE SEQUENCE [LARGE SCALE GENOMIC DNA]</scope>
</reference>
<comment type="subcellular location">
    <subcellularLocation>
        <location evidence="9">Cytoplasm</location>
    </subcellularLocation>
</comment>
<dbReference type="Proteomes" id="UP000178943">
    <property type="component" value="Unassembled WGS sequence"/>
</dbReference>
<dbReference type="InterPro" id="IPR015413">
    <property type="entry name" value="Methionyl/Leucyl_tRNA_Synth"/>
</dbReference>
<dbReference type="GO" id="GO:0004823">
    <property type="term" value="F:leucine-tRNA ligase activity"/>
    <property type="evidence" value="ECO:0007669"/>
    <property type="project" value="UniProtKB-UniRule"/>
</dbReference>
<evidence type="ECO:0000256" key="5">
    <source>
        <dbReference type="ARBA" id="ARBA00022840"/>
    </source>
</evidence>
<gene>
    <name evidence="9" type="primary">leuS</name>
    <name evidence="15" type="ORF">A2Y62_05440</name>
</gene>
<dbReference type="Pfam" id="PF08264">
    <property type="entry name" value="Anticodon_1"/>
    <property type="match status" value="1"/>
</dbReference>
<evidence type="ECO:0000256" key="4">
    <source>
        <dbReference type="ARBA" id="ARBA00022741"/>
    </source>
</evidence>
<evidence type="ECO:0000313" key="15">
    <source>
        <dbReference type="EMBL" id="OGF68201.1"/>
    </source>
</evidence>
<feature type="binding site" evidence="9">
    <location>
        <position position="583"/>
    </location>
    <ligand>
        <name>ATP</name>
        <dbReference type="ChEBI" id="CHEBI:30616"/>
    </ligand>
</feature>
<comment type="similarity">
    <text evidence="1 9 10">Belongs to the class-I aminoacyl-tRNA synthetase family.</text>
</comment>
<evidence type="ECO:0000259" key="11">
    <source>
        <dbReference type="Pfam" id="PF00133"/>
    </source>
</evidence>
<dbReference type="HAMAP" id="MF_00049_B">
    <property type="entry name" value="Leu_tRNA_synth_B"/>
    <property type="match status" value="1"/>
</dbReference>
<dbReference type="InterPro" id="IPR001412">
    <property type="entry name" value="aa-tRNA-synth_I_CS"/>
</dbReference>
<evidence type="ECO:0000256" key="7">
    <source>
        <dbReference type="ARBA" id="ARBA00023146"/>
    </source>
</evidence>
<dbReference type="Pfam" id="PF00133">
    <property type="entry name" value="tRNA-synt_1"/>
    <property type="match status" value="1"/>
</dbReference>
<dbReference type="InterPro" id="IPR002302">
    <property type="entry name" value="Leu-tRNA-ligase"/>
</dbReference>
<dbReference type="GO" id="GO:0005524">
    <property type="term" value="F:ATP binding"/>
    <property type="evidence" value="ECO:0007669"/>
    <property type="project" value="UniProtKB-UniRule"/>
</dbReference>
<dbReference type="InterPro" id="IPR013155">
    <property type="entry name" value="M/V/L/I-tRNA-synth_anticd-bd"/>
</dbReference>
<dbReference type="EC" id="6.1.1.4" evidence="9"/>
<dbReference type="CDD" id="cd07958">
    <property type="entry name" value="Anticodon_Ia_Leu_BEm"/>
    <property type="match status" value="1"/>
</dbReference>
<dbReference type="Gene3D" id="3.40.50.620">
    <property type="entry name" value="HUPs"/>
    <property type="match status" value="2"/>
</dbReference>
<accession>A0A1F5VYS0</accession>
<feature type="short sequence motif" description="'HIGH' region" evidence="9">
    <location>
        <begin position="40"/>
        <end position="50"/>
    </location>
</feature>
<dbReference type="PANTHER" id="PTHR43740">
    <property type="entry name" value="LEUCYL-TRNA SYNTHETASE"/>
    <property type="match status" value="1"/>
</dbReference>
<dbReference type="PRINTS" id="PR00985">
    <property type="entry name" value="TRNASYNTHLEU"/>
</dbReference>
<keyword evidence="2 9" id="KW-0963">Cytoplasm</keyword>
<dbReference type="GO" id="GO:0005829">
    <property type="term" value="C:cytosol"/>
    <property type="evidence" value="ECO:0007669"/>
    <property type="project" value="TreeGrafter"/>
</dbReference>
<dbReference type="InterPro" id="IPR025709">
    <property type="entry name" value="Leu_tRNA-synth_edit"/>
</dbReference>
<dbReference type="NCBIfam" id="TIGR00396">
    <property type="entry name" value="leuS_bact"/>
    <property type="match status" value="1"/>
</dbReference>